<dbReference type="SUPFAM" id="SSF56954">
    <property type="entry name" value="Outer membrane efflux proteins (OEP)"/>
    <property type="match status" value="1"/>
</dbReference>
<dbReference type="Gene3D" id="1.20.1600.10">
    <property type="entry name" value="Outer membrane efflux proteins (OEP)"/>
    <property type="match status" value="1"/>
</dbReference>
<dbReference type="STRING" id="29422.Lbru_2428"/>
<accession>A0A0W0S3Z2</accession>
<comment type="similarity">
    <text evidence="1">Belongs to the outer membrane factor (OMF) (TC 1.B.17) family.</text>
</comment>
<keyword evidence="3" id="KW-1185">Reference proteome</keyword>
<protein>
    <submittedName>
        <fullName evidence="2">Chemiosmotic efflux system C protein C</fullName>
    </submittedName>
</protein>
<dbReference type="InterPro" id="IPR010131">
    <property type="entry name" value="MdtP/NodT-like"/>
</dbReference>
<dbReference type="GO" id="GO:0015562">
    <property type="term" value="F:efflux transmembrane transporter activity"/>
    <property type="evidence" value="ECO:0007669"/>
    <property type="project" value="InterPro"/>
</dbReference>
<dbReference type="PANTHER" id="PTHR30203">
    <property type="entry name" value="OUTER MEMBRANE CATION EFFLUX PROTEIN"/>
    <property type="match status" value="1"/>
</dbReference>
<dbReference type="PANTHER" id="PTHR30203:SF24">
    <property type="entry name" value="BLR4935 PROTEIN"/>
    <property type="match status" value="1"/>
</dbReference>
<name>A0A0W0S3Z2_9GAMM</name>
<reference evidence="2 3" key="1">
    <citation type="submission" date="2015-11" db="EMBL/GenBank/DDBJ databases">
        <title>Genomic analysis of 38 Legionella species identifies large and diverse effector repertoires.</title>
        <authorList>
            <person name="Burstein D."/>
            <person name="Amaro F."/>
            <person name="Zusman T."/>
            <person name="Lifshitz Z."/>
            <person name="Cohen O."/>
            <person name="Gilbert J.A."/>
            <person name="Pupko T."/>
            <person name="Shuman H.A."/>
            <person name="Segal G."/>
        </authorList>
    </citation>
    <scope>NUCLEOTIDE SEQUENCE [LARGE SCALE GENOMIC DNA]</scope>
    <source>
        <strain evidence="2 3">ATCC 43878</strain>
    </source>
</reference>
<evidence type="ECO:0000313" key="3">
    <source>
        <dbReference type="Proteomes" id="UP000054742"/>
    </source>
</evidence>
<gene>
    <name evidence="2" type="primary">cecC_2</name>
    <name evidence="2" type="ORF">Lbru_2428</name>
</gene>
<dbReference type="AlphaFoldDB" id="A0A0W0S3Z2"/>
<dbReference type="PATRIC" id="fig|29422.6.peg.2585"/>
<dbReference type="InterPro" id="IPR003423">
    <property type="entry name" value="OMP_efflux"/>
</dbReference>
<dbReference type="Pfam" id="PF02321">
    <property type="entry name" value="OEP"/>
    <property type="match status" value="2"/>
</dbReference>
<proteinExistence type="inferred from homology"/>
<comment type="caution">
    <text evidence="2">The sequence shown here is derived from an EMBL/GenBank/DDBJ whole genome shotgun (WGS) entry which is preliminary data.</text>
</comment>
<dbReference type="EMBL" id="LNXV01000033">
    <property type="protein sequence ID" value="KTC78136.1"/>
    <property type="molecule type" value="Genomic_DNA"/>
</dbReference>
<organism evidence="2 3">
    <name type="scientific">Legionella brunensis</name>
    <dbReference type="NCBI Taxonomy" id="29422"/>
    <lineage>
        <taxon>Bacteria</taxon>
        <taxon>Pseudomonadati</taxon>
        <taxon>Pseudomonadota</taxon>
        <taxon>Gammaproteobacteria</taxon>
        <taxon>Legionellales</taxon>
        <taxon>Legionellaceae</taxon>
        <taxon>Legionella</taxon>
    </lineage>
</organism>
<dbReference type="RefSeq" id="WP_238583881.1">
    <property type="nucleotide sequence ID" value="NZ_LNXV01000033.1"/>
</dbReference>
<evidence type="ECO:0000313" key="2">
    <source>
        <dbReference type="EMBL" id="KTC78136.1"/>
    </source>
</evidence>
<dbReference type="Proteomes" id="UP000054742">
    <property type="component" value="Unassembled WGS sequence"/>
</dbReference>
<sequence>MRIGVLGFKMATCFLMGGLILPLGSFATNTLNLNQLAKIAIQNNKDLKAAQYNVFLATARIKQAGLWPNPSLQIANSDDHFFTNEGEYSRSVGFTQAFPISGRLAKRKNVARVDIAIAMAEIRNAKRQLRGQVANSFYAILITDERLKQLNGLLNINQQLMQVSQKRFLAAEVSELDANTAKLEYQRLLQEKQVLGSLRINQVSQLNQLLGRSKQTPLLLDRTLPNLIPLPNLTQLQANALQHRPEMQIAWLNFNRAQADQQLARAERWADWTVGLGVQQDKIFVDGAAAQKPDRALNINIAIPLPLFNANQGRIQETTFAGTQNLMKIKALKLAIKTEIASNYGQVQALQTALRQSQAGETFKLINRNVELAREAYKNGQISLFEVLQIQRQQNELQTAKLNTLEKYLQAVTQLCTALGNNRLTLCPPFSERRTLNASIHHEVC</sequence>
<evidence type="ECO:0000256" key="1">
    <source>
        <dbReference type="ARBA" id="ARBA00007613"/>
    </source>
</evidence>